<keyword evidence="1" id="KW-0175">Coiled coil</keyword>
<accession>A0AA85FSQ1</accession>
<protein>
    <submittedName>
        <fullName evidence="3">Uncharacterized protein</fullName>
    </submittedName>
</protein>
<evidence type="ECO:0000313" key="3">
    <source>
        <dbReference type="WBParaSite" id="SRDH1_60750.1"/>
    </source>
</evidence>
<proteinExistence type="predicted"/>
<dbReference type="PANTHER" id="PTHR16078">
    <property type="entry name" value="COILED-COIL DOMAIN-CONTAINING PROTEIN 87"/>
    <property type="match status" value="1"/>
</dbReference>
<dbReference type="AlphaFoldDB" id="A0AA85FSQ1"/>
<dbReference type="Proteomes" id="UP000050792">
    <property type="component" value="Unassembled WGS sequence"/>
</dbReference>
<dbReference type="PANTHER" id="PTHR16078:SF1">
    <property type="entry name" value="COILED-COIL DOMAIN-CONTAINING PROTEIN 87"/>
    <property type="match status" value="1"/>
</dbReference>
<keyword evidence="2" id="KW-1185">Reference proteome</keyword>
<dbReference type="WBParaSite" id="SRDH1_60750.1">
    <property type="protein sequence ID" value="SRDH1_60750.1"/>
    <property type="gene ID" value="SRDH1_60750"/>
</dbReference>
<name>A0AA85FSQ1_9TREM</name>
<organism evidence="2 3">
    <name type="scientific">Schistosoma rodhaini</name>
    <dbReference type="NCBI Taxonomy" id="6188"/>
    <lineage>
        <taxon>Eukaryota</taxon>
        <taxon>Metazoa</taxon>
        <taxon>Spiralia</taxon>
        <taxon>Lophotrochozoa</taxon>
        <taxon>Platyhelminthes</taxon>
        <taxon>Trematoda</taxon>
        <taxon>Digenea</taxon>
        <taxon>Strigeidida</taxon>
        <taxon>Schistosomatoidea</taxon>
        <taxon>Schistosomatidae</taxon>
        <taxon>Schistosoma</taxon>
    </lineage>
</organism>
<feature type="coiled-coil region" evidence="1">
    <location>
        <begin position="373"/>
        <end position="400"/>
    </location>
</feature>
<reference evidence="2" key="1">
    <citation type="submission" date="2022-06" db="EMBL/GenBank/DDBJ databases">
        <authorList>
            <person name="Berger JAMES D."/>
            <person name="Berger JAMES D."/>
        </authorList>
    </citation>
    <scope>NUCLEOTIDE SEQUENCE [LARGE SCALE GENOMIC DNA]</scope>
</reference>
<dbReference type="InterPro" id="IPR037383">
    <property type="entry name" value="CCDC87"/>
</dbReference>
<sequence length="633" mass="73982">MKMSITLLGFKTLLTEELGDSLGEDLRHVVILKTTQELEKIKQEVICSFEDSKSFFLDGTQWSNIIKNFAKIVKELFSEPGIEIKTSAFSSQQESIPKAFREIVYMYNKELCSINQAYSNTNNGLSLEEIQRSPSQFEINYFTDLSKNVCTDSECEYSKVDVLRNLTDEILLNQLQAKPILSISKQPSFLMKSFENTVILTPDVRPTDRRCVSENLLQTMGPFWNEYAKEVDEETNIQLDGNLPIINENDEIFTYLINTIAKDFNEMKFTSHTENLKSFDIPVPDEIDMKPIYETACQLFDNDSKSVLTDLSQSFLMDKSKWILPIFKLHTDEDETMFQRKKILPNSKLDELFIHEVNKHKKQQNEKIENNSVDNFSEKYEKILAELESEKENFNKLKLKSIISQYKSSEVVLWNTGNDITVNNGGSDYESLSNCEEKINLLKFNLMNLVNISPICSIYKTGKEMCDRNLNTVKNTIQQRLFIIWNKLKLNESEKQYCLLKFCWQHLNETIYMATINKALKLLERAAEYVERREMFLYKLAKIEAEHMIQSKVYSLNDNHFQLKCSDERFKIEKKFNKLEKLIESTAKQLKMKFNYTLTFNGQIYLTKMVHDRSDLIYLLREKCKSKHGNDST</sequence>
<evidence type="ECO:0000313" key="2">
    <source>
        <dbReference type="Proteomes" id="UP000050792"/>
    </source>
</evidence>
<reference evidence="3" key="2">
    <citation type="submission" date="2023-11" db="UniProtKB">
        <authorList>
            <consortium name="WormBaseParasite"/>
        </authorList>
    </citation>
    <scope>IDENTIFICATION</scope>
</reference>
<evidence type="ECO:0000256" key="1">
    <source>
        <dbReference type="SAM" id="Coils"/>
    </source>
</evidence>